<evidence type="ECO:0000313" key="2">
    <source>
        <dbReference type="Proteomes" id="UP000321456"/>
    </source>
</evidence>
<sequence>MESITQVHNITPENLVERLASKILSCKSRDNILKPVWKYITRKEAAKKLEVSYMTLDSWDKKGILKKRKIGDKVFYKLEEIEALLDNSMG</sequence>
<evidence type="ECO:0000313" key="1">
    <source>
        <dbReference type="EMBL" id="TXN36898.1"/>
    </source>
</evidence>
<protein>
    <submittedName>
        <fullName evidence="1">Helix-turn-helix domain-containing protein</fullName>
    </submittedName>
</protein>
<name>A0A5C8V7X8_9FLAO</name>
<accession>A0A5C8V7X8</accession>
<comment type="caution">
    <text evidence="1">The sequence shown here is derived from an EMBL/GenBank/DDBJ whole genome shotgun (WGS) entry which is preliminary data.</text>
</comment>
<dbReference type="RefSeq" id="WP_147740731.1">
    <property type="nucleotide sequence ID" value="NZ_VRUR01000001.1"/>
</dbReference>
<reference evidence="1 2" key="1">
    <citation type="submission" date="2019-08" db="EMBL/GenBank/DDBJ databases">
        <title>Professor.</title>
        <authorList>
            <person name="Park J.S."/>
        </authorList>
    </citation>
    <scope>NUCLEOTIDE SEQUENCE [LARGE SCALE GENOMIC DNA]</scope>
    <source>
        <strain evidence="1 2">176CP5-101</strain>
    </source>
</reference>
<dbReference type="AlphaFoldDB" id="A0A5C8V7X8"/>
<organism evidence="1 2">
    <name type="scientific">Flagellimonas hymeniacidonis</name>
    <dbReference type="NCBI Taxonomy" id="2603628"/>
    <lineage>
        <taxon>Bacteria</taxon>
        <taxon>Pseudomonadati</taxon>
        <taxon>Bacteroidota</taxon>
        <taxon>Flavobacteriia</taxon>
        <taxon>Flavobacteriales</taxon>
        <taxon>Flavobacteriaceae</taxon>
        <taxon>Flagellimonas</taxon>
    </lineage>
</organism>
<dbReference type="InterPro" id="IPR009061">
    <property type="entry name" value="DNA-bd_dom_put_sf"/>
</dbReference>
<proteinExistence type="predicted"/>
<keyword evidence="2" id="KW-1185">Reference proteome</keyword>
<dbReference type="Proteomes" id="UP000321456">
    <property type="component" value="Unassembled WGS sequence"/>
</dbReference>
<dbReference type="EMBL" id="VRUR01000001">
    <property type="protein sequence ID" value="TXN36898.1"/>
    <property type="molecule type" value="Genomic_DNA"/>
</dbReference>
<dbReference type="SUPFAM" id="SSF46955">
    <property type="entry name" value="Putative DNA-binding domain"/>
    <property type="match status" value="1"/>
</dbReference>
<gene>
    <name evidence="1" type="ORF">FVB32_01015</name>
</gene>